<dbReference type="GO" id="GO:0005524">
    <property type="term" value="F:ATP binding"/>
    <property type="evidence" value="ECO:0007669"/>
    <property type="project" value="UniProtKB-KW"/>
</dbReference>
<dbReference type="Gene3D" id="3.40.50.300">
    <property type="entry name" value="P-loop containing nucleotide triphosphate hydrolases"/>
    <property type="match status" value="1"/>
</dbReference>
<evidence type="ECO:0000256" key="1">
    <source>
        <dbReference type="ARBA" id="ARBA00004496"/>
    </source>
</evidence>
<name>A0A6J7CZR3_9ZZZZ</name>
<dbReference type="GO" id="GO:0005737">
    <property type="term" value="C:cytoplasm"/>
    <property type="evidence" value="ECO:0007669"/>
    <property type="project" value="UniProtKB-SubCell"/>
</dbReference>
<sequence length="159" mass="17055">MTLMRATSSVEETKRAGRELASLLTPGDIILLTGPLGAGKTAFTQGLAVGLGVSDRVTSPTFTLVRQHQCANRQGIAVLHHADVYRTNSLDEIEDLALEELVEVGGVAVIEWGEMAAGLLGRTAWRITIEVVNDDERTIVVDEASVGERLAMMQGWAAQ</sequence>
<accession>A0A6J7CZR3</accession>
<comment type="similarity">
    <text evidence="2">Belongs to the TsaE family.</text>
</comment>
<evidence type="ECO:0000256" key="8">
    <source>
        <dbReference type="ARBA" id="ARBA00022840"/>
    </source>
</evidence>
<comment type="subcellular location">
    <subcellularLocation>
        <location evidence="1">Cytoplasm</location>
    </subcellularLocation>
</comment>
<dbReference type="NCBIfam" id="TIGR00150">
    <property type="entry name" value="T6A_YjeE"/>
    <property type="match status" value="1"/>
</dbReference>
<protein>
    <recommendedName>
        <fullName evidence="3">tRNA threonylcarbamoyladenosine biosynthesis protein TsaE</fullName>
    </recommendedName>
    <alternativeName>
        <fullName evidence="10">t(6)A37 threonylcarbamoyladenosine biosynthesis protein TsaE</fullName>
    </alternativeName>
</protein>
<evidence type="ECO:0000256" key="9">
    <source>
        <dbReference type="ARBA" id="ARBA00022842"/>
    </source>
</evidence>
<dbReference type="Pfam" id="PF02367">
    <property type="entry name" value="TsaE"/>
    <property type="match status" value="1"/>
</dbReference>
<organism evidence="11">
    <name type="scientific">freshwater metagenome</name>
    <dbReference type="NCBI Taxonomy" id="449393"/>
    <lineage>
        <taxon>unclassified sequences</taxon>
        <taxon>metagenomes</taxon>
        <taxon>ecological metagenomes</taxon>
    </lineage>
</organism>
<dbReference type="GO" id="GO:0046872">
    <property type="term" value="F:metal ion binding"/>
    <property type="evidence" value="ECO:0007669"/>
    <property type="project" value="UniProtKB-KW"/>
</dbReference>
<keyword evidence="8" id="KW-0067">ATP-binding</keyword>
<reference evidence="11" key="1">
    <citation type="submission" date="2020-05" db="EMBL/GenBank/DDBJ databases">
        <authorList>
            <person name="Chiriac C."/>
            <person name="Salcher M."/>
            <person name="Ghai R."/>
            <person name="Kavagutti S V."/>
        </authorList>
    </citation>
    <scope>NUCLEOTIDE SEQUENCE</scope>
</reference>
<keyword evidence="4" id="KW-0963">Cytoplasm</keyword>
<evidence type="ECO:0000256" key="10">
    <source>
        <dbReference type="ARBA" id="ARBA00032441"/>
    </source>
</evidence>
<keyword evidence="7" id="KW-0547">Nucleotide-binding</keyword>
<evidence type="ECO:0000256" key="2">
    <source>
        <dbReference type="ARBA" id="ARBA00007599"/>
    </source>
</evidence>
<keyword evidence="6" id="KW-0479">Metal-binding</keyword>
<dbReference type="SUPFAM" id="SSF52540">
    <property type="entry name" value="P-loop containing nucleoside triphosphate hydrolases"/>
    <property type="match status" value="1"/>
</dbReference>
<keyword evidence="9" id="KW-0460">Magnesium</keyword>
<dbReference type="InterPro" id="IPR027417">
    <property type="entry name" value="P-loop_NTPase"/>
</dbReference>
<dbReference type="GO" id="GO:0002949">
    <property type="term" value="P:tRNA threonylcarbamoyladenosine modification"/>
    <property type="evidence" value="ECO:0007669"/>
    <property type="project" value="InterPro"/>
</dbReference>
<dbReference type="InterPro" id="IPR003442">
    <property type="entry name" value="T6A_TsaE"/>
</dbReference>
<evidence type="ECO:0000256" key="6">
    <source>
        <dbReference type="ARBA" id="ARBA00022723"/>
    </source>
</evidence>
<evidence type="ECO:0000256" key="3">
    <source>
        <dbReference type="ARBA" id="ARBA00019010"/>
    </source>
</evidence>
<dbReference type="EMBL" id="CAFBLN010000009">
    <property type="protein sequence ID" value="CAB4863536.1"/>
    <property type="molecule type" value="Genomic_DNA"/>
</dbReference>
<evidence type="ECO:0000256" key="5">
    <source>
        <dbReference type="ARBA" id="ARBA00022694"/>
    </source>
</evidence>
<dbReference type="PANTHER" id="PTHR33540">
    <property type="entry name" value="TRNA THREONYLCARBAMOYLADENOSINE BIOSYNTHESIS PROTEIN TSAE"/>
    <property type="match status" value="1"/>
</dbReference>
<evidence type="ECO:0000256" key="4">
    <source>
        <dbReference type="ARBA" id="ARBA00022490"/>
    </source>
</evidence>
<evidence type="ECO:0000313" key="11">
    <source>
        <dbReference type="EMBL" id="CAB4863536.1"/>
    </source>
</evidence>
<keyword evidence="5" id="KW-0819">tRNA processing</keyword>
<evidence type="ECO:0000256" key="7">
    <source>
        <dbReference type="ARBA" id="ARBA00022741"/>
    </source>
</evidence>
<dbReference type="AlphaFoldDB" id="A0A6J7CZR3"/>
<gene>
    <name evidence="11" type="ORF">UFOPK3381_00392</name>
</gene>
<dbReference type="PANTHER" id="PTHR33540:SF2">
    <property type="entry name" value="TRNA THREONYLCARBAMOYLADENOSINE BIOSYNTHESIS PROTEIN TSAE"/>
    <property type="match status" value="1"/>
</dbReference>
<proteinExistence type="inferred from homology"/>